<dbReference type="STRING" id="1605367.AFM12_06375"/>
<dbReference type="InterPro" id="IPR012910">
    <property type="entry name" value="Plug_dom"/>
</dbReference>
<organism evidence="13 14">
    <name type="scientific">Jiulongibacter sediminis</name>
    <dbReference type="NCBI Taxonomy" id="1605367"/>
    <lineage>
        <taxon>Bacteria</taxon>
        <taxon>Pseudomonadati</taxon>
        <taxon>Bacteroidota</taxon>
        <taxon>Cytophagia</taxon>
        <taxon>Cytophagales</taxon>
        <taxon>Leadbetterellaceae</taxon>
        <taxon>Jiulongibacter</taxon>
    </lineage>
</organism>
<accession>A0A0P7C920</accession>
<evidence type="ECO:0000259" key="12">
    <source>
        <dbReference type="Pfam" id="PF07715"/>
    </source>
</evidence>
<keyword evidence="9 11" id="KW-0472">Membrane</keyword>
<comment type="subcellular location">
    <subcellularLocation>
        <location evidence="1 11">Cell outer membrane</location>
        <topology evidence="1 11">Multi-pass membrane protein</topology>
    </subcellularLocation>
</comment>
<keyword evidence="5 11" id="KW-0812">Transmembrane</keyword>
<keyword evidence="2 11" id="KW-0813">Transport</keyword>
<evidence type="ECO:0000256" key="2">
    <source>
        <dbReference type="ARBA" id="ARBA00022448"/>
    </source>
</evidence>
<dbReference type="Gene3D" id="2.170.130.10">
    <property type="entry name" value="TonB-dependent receptor, plug domain"/>
    <property type="match status" value="1"/>
</dbReference>
<dbReference type="PATRIC" id="fig|1605367.3.peg.2641"/>
<dbReference type="Proteomes" id="UP000050454">
    <property type="component" value="Unassembled WGS sequence"/>
</dbReference>
<protein>
    <submittedName>
        <fullName evidence="13">TonB-dependent receptor</fullName>
    </submittedName>
</protein>
<dbReference type="InterPro" id="IPR036942">
    <property type="entry name" value="Beta-barrel_TonB_sf"/>
</dbReference>
<keyword evidence="6" id="KW-0732">Signal</keyword>
<keyword evidence="10 11" id="KW-0998">Cell outer membrane</keyword>
<dbReference type="GO" id="GO:0009279">
    <property type="term" value="C:cell outer membrane"/>
    <property type="evidence" value="ECO:0007669"/>
    <property type="project" value="UniProtKB-SubCell"/>
</dbReference>
<evidence type="ECO:0000256" key="11">
    <source>
        <dbReference type="PROSITE-ProRule" id="PRU01360"/>
    </source>
</evidence>
<evidence type="ECO:0000256" key="1">
    <source>
        <dbReference type="ARBA" id="ARBA00004571"/>
    </source>
</evidence>
<comment type="similarity">
    <text evidence="11">Belongs to the TonB-dependent receptor family.</text>
</comment>
<dbReference type="Gene3D" id="2.40.170.20">
    <property type="entry name" value="TonB-dependent receptor, beta-barrel domain"/>
    <property type="match status" value="1"/>
</dbReference>
<dbReference type="SUPFAM" id="SSF56935">
    <property type="entry name" value="Porins"/>
    <property type="match status" value="1"/>
</dbReference>
<keyword evidence="14" id="KW-1185">Reference proteome</keyword>
<feature type="domain" description="TonB-dependent receptor plug" evidence="12">
    <location>
        <begin position="34"/>
        <end position="143"/>
    </location>
</feature>
<keyword evidence="4" id="KW-0410">Iron transport</keyword>
<gene>
    <name evidence="13" type="ORF">AFM12_06375</name>
</gene>
<evidence type="ECO:0000256" key="8">
    <source>
        <dbReference type="ARBA" id="ARBA00023065"/>
    </source>
</evidence>
<dbReference type="PANTHER" id="PTHR32552:SF68">
    <property type="entry name" value="FERRICHROME OUTER MEMBRANE TRANSPORTER_PHAGE RECEPTOR"/>
    <property type="match status" value="1"/>
</dbReference>
<dbReference type="InterPro" id="IPR037066">
    <property type="entry name" value="Plug_dom_sf"/>
</dbReference>
<dbReference type="InterPro" id="IPR039426">
    <property type="entry name" value="TonB-dep_rcpt-like"/>
</dbReference>
<name>A0A0P7C920_9BACT</name>
<dbReference type="PROSITE" id="PS52016">
    <property type="entry name" value="TONB_DEPENDENT_REC_3"/>
    <property type="match status" value="1"/>
</dbReference>
<dbReference type="EMBL" id="LGTQ01000006">
    <property type="protein sequence ID" value="KPM48989.1"/>
    <property type="molecule type" value="Genomic_DNA"/>
</dbReference>
<keyword evidence="3 11" id="KW-1134">Transmembrane beta strand</keyword>
<reference evidence="13 14" key="1">
    <citation type="submission" date="2015-07" db="EMBL/GenBank/DDBJ databases">
        <title>The draft genome sequence of Leadbetterella sp. JN14-9.</title>
        <authorList>
            <person name="Liu Y."/>
            <person name="Du J."/>
            <person name="Shao Z."/>
        </authorList>
    </citation>
    <scope>NUCLEOTIDE SEQUENCE [LARGE SCALE GENOMIC DNA]</scope>
    <source>
        <strain evidence="13 14">JN14-9</strain>
    </source>
</reference>
<evidence type="ECO:0000256" key="6">
    <source>
        <dbReference type="ARBA" id="ARBA00022729"/>
    </source>
</evidence>
<evidence type="ECO:0000313" key="14">
    <source>
        <dbReference type="Proteomes" id="UP000050454"/>
    </source>
</evidence>
<dbReference type="AlphaFoldDB" id="A0A0P7C920"/>
<proteinExistence type="inferred from homology"/>
<evidence type="ECO:0000256" key="7">
    <source>
        <dbReference type="ARBA" id="ARBA00023004"/>
    </source>
</evidence>
<dbReference type="GO" id="GO:0015344">
    <property type="term" value="F:siderophore uptake transmembrane transporter activity"/>
    <property type="evidence" value="ECO:0007669"/>
    <property type="project" value="TreeGrafter"/>
</dbReference>
<dbReference type="Pfam" id="PF07715">
    <property type="entry name" value="Plug"/>
    <property type="match status" value="1"/>
</dbReference>
<comment type="caution">
    <text evidence="13">The sequence shown here is derived from an EMBL/GenBank/DDBJ whole genome shotgun (WGS) entry which is preliminary data.</text>
</comment>
<keyword evidence="13" id="KW-0675">Receptor</keyword>
<evidence type="ECO:0000313" key="13">
    <source>
        <dbReference type="EMBL" id="KPM48989.1"/>
    </source>
</evidence>
<evidence type="ECO:0000256" key="3">
    <source>
        <dbReference type="ARBA" id="ARBA00022452"/>
    </source>
</evidence>
<evidence type="ECO:0000256" key="9">
    <source>
        <dbReference type="ARBA" id="ARBA00023136"/>
    </source>
</evidence>
<sequence length="736" mass="81956">MAAFLCSKPSAAQVDTLSSIDLSEVVVNATRANEKTGMAFSTVRKKELEKQNLGQDIPFLLNQLPSVVITSDAGAGIGYTGIRIRGTDATRINVTLNGIPYNDSESQGVFWVNMPDFASSVSSIQVQRGVGTSTNGAGAFGGTVNVNTLQLNREAFSEINTSIGSFNTKKINALSSTGLIKDHFVMDARFSKIVSDGYVDRASSDLNSFYLSGGFYDKQNFVRLNVFGGKEKTYQSWYGVPEGLALGDRDKFDAFVANNWLDEQTANEIWNTGRTYNFYSYDNEVDNYQQDHVQLISSFKIGANWRFNPTLHYTYGRGYYEQYRDGAAFADYGLENVTIGETTIEETDLIRRKWLDNHFYGAVWSLDYEGKSSKLTGSFGGGWNQYDGDHFGEIIWAQYASNSEIRERWYENTGVKKDFNIYGKGYYQMTANWNVFADLQFRAVGLEIDGIADALQSVNTSNSFNFVNPKLGTNLVFDQYSSAYASFAVGNKEPSRQDIVDATSTVGAQAPRPETLHDLELGYRFLKPNTQLELNGYLMNYKDQLVLTGAINNVGEAVRVNVPESFRAGIELQAAQKLGEKILLSANMTLSQNKIKSFTEVVPSYDDSPNEVNTFENTNIAFSPNIIAGGMLRFTPVKELEIALLPKYVGKQYLDNTSNEDRVIAAYFVNDLRINANLKSAWAKNIGLSLLVNNLFNTKYSSNGYTYSYLYGGKITDNFLYPQAGTNFLAAVKLRF</sequence>
<keyword evidence="7" id="KW-0408">Iron</keyword>
<dbReference type="PANTHER" id="PTHR32552">
    <property type="entry name" value="FERRICHROME IRON RECEPTOR-RELATED"/>
    <property type="match status" value="1"/>
</dbReference>
<evidence type="ECO:0000256" key="4">
    <source>
        <dbReference type="ARBA" id="ARBA00022496"/>
    </source>
</evidence>
<keyword evidence="8" id="KW-0406">Ion transport</keyword>
<evidence type="ECO:0000256" key="5">
    <source>
        <dbReference type="ARBA" id="ARBA00022692"/>
    </source>
</evidence>
<evidence type="ECO:0000256" key="10">
    <source>
        <dbReference type="ARBA" id="ARBA00023237"/>
    </source>
</evidence>